<comment type="similarity">
    <text evidence="6">Belongs to the protein kinase superfamily. Ser/Thr protein kinase family. GCN2 subfamily.</text>
</comment>
<evidence type="ECO:0008006" key="13">
    <source>
        <dbReference type="Google" id="ProtNLM"/>
    </source>
</evidence>
<protein>
    <recommendedName>
        <fullName evidence="13">Aurora kinase</fullName>
    </recommendedName>
</protein>
<evidence type="ECO:0000256" key="6">
    <source>
        <dbReference type="ARBA" id="ARBA00037982"/>
    </source>
</evidence>
<keyword evidence="7" id="KW-0175">Coiled coil</keyword>
<evidence type="ECO:0000256" key="2">
    <source>
        <dbReference type="ARBA" id="ARBA00022741"/>
    </source>
</evidence>
<dbReference type="InterPro" id="IPR000626">
    <property type="entry name" value="Ubiquitin-like_dom"/>
</dbReference>
<keyword evidence="3" id="KW-0418">Kinase</keyword>
<dbReference type="PRINTS" id="PR00348">
    <property type="entry name" value="UBIQUITIN"/>
</dbReference>
<keyword evidence="1" id="KW-0808">Transferase</keyword>
<dbReference type="InterPro" id="IPR019956">
    <property type="entry name" value="Ubiquitin_dom"/>
</dbReference>
<evidence type="ECO:0000256" key="5">
    <source>
        <dbReference type="ARBA" id="ARBA00023193"/>
    </source>
</evidence>
<evidence type="ECO:0000256" key="4">
    <source>
        <dbReference type="ARBA" id="ARBA00022840"/>
    </source>
</evidence>
<evidence type="ECO:0000313" key="12">
    <source>
        <dbReference type="Proteomes" id="UP000626109"/>
    </source>
</evidence>
<dbReference type="CDD" id="cd00180">
    <property type="entry name" value="PKc"/>
    <property type="match status" value="1"/>
</dbReference>
<dbReference type="SUPFAM" id="SSF56112">
    <property type="entry name" value="Protein kinase-like (PK-like)"/>
    <property type="match status" value="1"/>
</dbReference>
<dbReference type="PANTHER" id="PTHR11042">
    <property type="entry name" value="EUKARYOTIC TRANSLATION INITIATION FACTOR 2-ALPHA KINASE EIF2-ALPHA KINASE -RELATED"/>
    <property type="match status" value="1"/>
</dbReference>
<dbReference type="SMART" id="SM00213">
    <property type="entry name" value="UBQ"/>
    <property type="match status" value="1"/>
</dbReference>
<dbReference type="GO" id="GO:0005737">
    <property type="term" value="C:cytoplasm"/>
    <property type="evidence" value="ECO:0007669"/>
    <property type="project" value="TreeGrafter"/>
</dbReference>
<dbReference type="Pfam" id="PF00069">
    <property type="entry name" value="Pkinase"/>
    <property type="match status" value="1"/>
</dbReference>
<dbReference type="InterPro" id="IPR029071">
    <property type="entry name" value="Ubiquitin-like_domsf"/>
</dbReference>
<dbReference type="SUPFAM" id="SSF54236">
    <property type="entry name" value="Ubiquitin-like"/>
    <property type="match status" value="1"/>
</dbReference>
<keyword evidence="5" id="KW-0652">Protein synthesis inhibitor</keyword>
<proteinExistence type="inferred from homology"/>
<dbReference type="PROSITE" id="PS50053">
    <property type="entry name" value="UBIQUITIN_2"/>
    <property type="match status" value="1"/>
</dbReference>
<accession>A0A813KAT9</accession>
<dbReference type="PROSITE" id="PS50011">
    <property type="entry name" value="PROTEIN_KINASE_DOM"/>
    <property type="match status" value="1"/>
</dbReference>
<gene>
    <name evidence="11" type="ORF">PGLA2088_LOCUS30225</name>
</gene>
<evidence type="ECO:0000256" key="7">
    <source>
        <dbReference type="SAM" id="Coils"/>
    </source>
</evidence>
<dbReference type="GO" id="GO:0004672">
    <property type="term" value="F:protein kinase activity"/>
    <property type="evidence" value="ECO:0007669"/>
    <property type="project" value="InterPro"/>
</dbReference>
<evidence type="ECO:0000259" key="10">
    <source>
        <dbReference type="PROSITE" id="PS50053"/>
    </source>
</evidence>
<dbReference type="Gene3D" id="3.10.20.90">
    <property type="entry name" value="Phosphatidylinositol 3-kinase Catalytic Subunit, Chain A, domain 1"/>
    <property type="match status" value="1"/>
</dbReference>
<dbReference type="InterPro" id="IPR050339">
    <property type="entry name" value="CC_SR_Kinase"/>
</dbReference>
<sequence>MQLFVRTPSSSSSSKQISVTVNANDSVELLKESVSDIGGFPFELLRLTFCSKLLDDSRRVGDYGIAKGDTLQAHLALHGRYRPGPESCGVPVDFTVRVINTSSLTVAIWRRGGEAQERIWAKTVKQEPDRQLAVNMNITVKLDFNLKLKDMHRKSWIEGVSSQDNVGVEFRPSLPLPTCTRFRAVLSLVDAGLPDIEVSDWHFETIHKLSLLVVIPGDPLAWRVPHRQQHKIELQFRRPRATHDLAQLLNQIPQGADFLKHSSPPLVFCEGSRLSWPLASSSCLRHDTEIIILPTQGLFDRAIALAAFCEALAKYLASAGPSQAAVEAAATLLAARNQLAECQELLRARPSHQAVLDRDMARKQLVQAMRTSEGLAGPLAEAVQRAASVADTLRAATEASALGPNSSNSNNNDNNSNNNDNNNNNDTNTNNNNNDSNSNNDNNSNSNTNNSNSIVVASPTAARIPGCNLAAAAAKALDELNNSGAASLFRGLSAQLLDSAQNSRSTNAPGDHPAIAQGLHATAYGCWDQLQPLVFSAKTAALALASAADVLEVAQVSLFLSAAVQELPAAEAALSETEQVAENLQKLEALLDDLDEAAVTVRRQQVEVSFQRGAKRRRRLFKASSSPERNTGQEAGTALAPGQAALRQADKAVHQAMLALAPAVSEFPEVLHVFGTAMPEELMSVFRPQRVIQSYYDNVVTNTAGRHRVLLGTSPDGVRVAVKEFVASSTGTQKRFFHEVSILRRLAHPHVVEVRGVFMGVDGPPAYYVEMPAYPGGSLDTWAEQHRGLPLMRAFLHVASALEHIHGHHVVHRDVKPANIFVDAEGCARLGDFDVAVSQAQRTTVAFTTIAFAGTEGFAAPETLPPSGKCATSASDMFSFGATMAAVGIGSGTAGDATAASLVALLCAADPARRPSAAEAKLHPCFAAVQGAALALPRRCCICLDAGFFQADGESCAAGHFVCRPCLGAHVAADAARDPLARKAREGRVGCPLAPRECSSLFSDGDVARALSGEAFTAYMRQREQLVESRLAREAEIEMQSQLKAEVARLRAMDERQRRVHLAVRQLEDLLVLKCPRCSAAFADFEGCCALHCSRCPCKFCAWCFRDCGENSNQAHQHVAGCAEKPQGLLDPLFVEQDAWISFQKTRRRAKVEVALQQVEADVRADVRAAVAAQLRTL</sequence>
<feature type="compositionally biased region" description="Low complexity" evidence="8">
    <location>
        <begin position="405"/>
        <end position="453"/>
    </location>
</feature>
<dbReference type="InterPro" id="IPR008271">
    <property type="entry name" value="Ser/Thr_kinase_AS"/>
</dbReference>
<keyword evidence="4" id="KW-0067">ATP-binding</keyword>
<dbReference type="Proteomes" id="UP000626109">
    <property type="component" value="Unassembled WGS sequence"/>
</dbReference>
<evidence type="ECO:0000313" key="11">
    <source>
        <dbReference type="EMBL" id="CAE8697283.1"/>
    </source>
</evidence>
<dbReference type="InterPro" id="IPR011009">
    <property type="entry name" value="Kinase-like_dom_sf"/>
</dbReference>
<dbReference type="EMBL" id="CAJNNW010028703">
    <property type="protein sequence ID" value="CAE8697283.1"/>
    <property type="molecule type" value="Genomic_DNA"/>
</dbReference>
<dbReference type="InterPro" id="IPR000719">
    <property type="entry name" value="Prot_kinase_dom"/>
</dbReference>
<keyword evidence="2" id="KW-0547">Nucleotide-binding</keyword>
<evidence type="ECO:0000256" key="3">
    <source>
        <dbReference type="ARBA" id="ARBA00022777"/>
    </source>
</evidence>
<dbReference type="SMART" id="SM00220">
    <property type="entry name" value="S_TKc"/>
    <property type="match status" value="1"/>
</dbReference>
<reference evidence="11" key="1">
    <citation type="submission" date="2021-02" db="EMBL/GenBank/DDBJ databases">
        <authorList>
            <person name="Dougan E. K."/>
            <person name="Rhodes N."/>
            <person name="Thang M."/>
            <person name="Chan C."/>
        </authorList>
    </citation>
    <scope>NUCLEOTIDE SEQUENCE</scope>
</reference>
<dbReference type="Pfam" id="PF00240">
    <property type="entry name" value="ubiquitin"/>
    <property type="match status" value="1"/>
</dbReference>
<evidence type="ECO:0000256" key="8">
    <source>
        <dbReference type="SAM" id="MobiDB-lite"/>
    </source>
</evidence>
<comment type="caution">
    <text evidence="11">The sequence shown here is derived from an EMBL/GenBank/DDBJ whole genome shotgun (WGS) entry which is preliminary data.</text>
</comment>
<dbReference type="PROSITE" id="PS00108">
    <property type="entry name" value="PROTEIN_KINASE_ST"/>
    <property type="match status" value="1"/>
</dbReference>
<feature type="domain" description="Protein kinase" evidence="9">
    <location>
        <begin position="695"/>
        <end position="926"/>
    </location>
</feature>
<dbReference type="AlphaFoldDB" id="A0A813KAT9"/>
<name>A0A813KAT9_POLGL</name>
<dbReference type="Gene3D" id="1.10.510.10">
    <property type="entry name" value="Transferase(Phosphotransferase) domain 1"/>
    <property type="match status" value="1"/>
</dbReference>
<feature type="region of interest" description="Disordered" evidence="8">
    <location>
        <begin position="399"/>
        <end position="453"/>
    </location>
</feature>
<evidence type="ECO:0000256" key="1">
    <source>
        <dbReference type="ARBA" id="ARBA00022679"/>
    </source>
</evidence>
<feature type="coiled-coil region" evidence="7">
    <location>
        <begin position="567"/>
        <end position="607"/>
    </location>
</feature>
<dbReference type="GO" id="GO:0017148">
    <property type="term" value="P:negative regulation of translation"/>
    <property type="evidence" value="ECO:0007669"/>
    <property type="project" value="UniProtKB-KW"/>
</dbReference>
<evidence type="ECO:0000259" key="9">
    <source>
        <dbReference type="PROSITE" id="PS50011"/>
    </source>
</evidence>
<feature type="domain" description="Ubiquitin-like" evidence="10">
    <location>
        <begin position="1"/>
        <end position="80"/>
    </location>
</feature>
<dbReference type="GO" id="GO:0005634">
    <property type="term" value="C:nucleus"/>
    <property type="evidence" value="ECO:0007669"/>
    <property type="project" value="TreeGrafter"/>
</dbReference>
<organism evidence="11 12">
    <name type="scientific">Polarella glacialis</name>
    <name type="common">Dinoflagellate</name>
    <dbReference type="NCBI Taxonomy" id="89957"/>
    <lineage>
        <taxon>Eukaryota</taxon>
        <taxon>Sar</taxon>
        <taxon>Alveolata</taxon>
        <taxon>Dinophyceae</taxon>
        <taxon>Suessiales</taxon>
        <taxon>Suessiaceae</taxon>
        <taxon>Polarella</taxon>
    </lineage>
</organism>
<dbReference type="CDD" id="cd17039">
    <property type="entry name" value="Ubl_ubiquitin_like"/>
    <property type="match status" value="1"/>
</dbReference>
<dbReference type="GO" id="GO:0005524">
    <property type="term" value="F:ATP binding"/>
    <property type="evidence" value="ECO:0007669"/>
    <property type="project" value="UniProtKB-KW"/>
</dbReference>